<keyword evidence="1" id="KW-0282">Flagellum</keyword>
<dbReference type="Gene3D" id="1.25.40.10">
    <property type="entry name" value="Tetratricopeptide repeat domain"/>
    <property type="match status" value="1"/>
</dbReference>
<dbReference type="EMBL" id="AACPOI010000074">
    <property type="protein sequence ID" value="EAL5937566.1"/>
    <property type="molecule type" value="Genomic_DNA"/>
</dbReference>
<evidence type="ECO:0000313" key="1">
    <source>
        <dbReference type="EMBL" id="EAL5937566.1"/>
    </source>
</evidence>
<accession>A0A5T1TBF0</accession>
<proteinExistence type="predicted"/>
<gene>
    <name evidence="1" type="ORF">DSN79_08600</name>
</gene>
<reference evidence="1" key="1">
    <citation type="submission" date="2018-07" db="EMBL/GenBank/DDBJ databases">
        <authorList>
            <consortium name="PulseNet: The National Subtyping Network for Foodborne Disease Surveillance"/>
            <person name="Tarr C.L."/>
            <person name="Trees E."/>
            <person name="Katz L.S."/>
            <person name="Carleton-Romer H.A."/>
            <person name="Stroika S."/>
            <person name="Kucerova Z."/>
            <person name="Roache K.F."/>
            <person name="Sabol A.L."/>
            <person name="Besser J."/>
            <person name="Gerner-Smidt P."/>
        </authorList>
    </citation>
    <scope>NUCLEOTIDE SEQUENCE</scope>
    <source>
        <strain evidence="1">PNUSAC005096</strain>
    </source>
</reference>
<dbReference type="SUPFAM" id="SSF48452">
    <property type="entry name" value="TPR-like"/>
    <property type="match status" value="1"/>
</dbReference>
<dbReference type="AlphaFoldDB" id="A0A5T1TBF0"/>
<feature type="non-terminal residue" evidence="1">
    <location>
        <position position="1"/>
    </location>
</feature>
<sequence>LKSDDENFKAYYLQFLSLLRLNDYNQAIKILQILESFPMNFSMVEAYDALLSYANDHNMQTTILTYAPKAIDYQNFKGINLFSPNLEFIYLDALTKINKNEESLAVLTDLLKLKLSDEDRARALYIQALTYERMQNIQAEKESLKQCLEIKSASNWQNLCKSKNQILNQ</sequence>
<keyword evidence="1" id="KW-0966">Cell projection</keyword>
<protein>
    <submittedName>
        <fullName evidence="1">Flagellar protein</fullName>
    </submittedName>
</protein>
<organism evidence="1">
    <name type="scientific">Campylobacter jejuni</name>
    <dbReference type="NCBI Taxonomy" id="197"/>
    <lineage>
        <taxon>Bacteria</taxon>
        <taxon>Pseudomonadati</taxon>
        <taxon>Campylobacterota</taxon>
        <taxon>Epsilonproteobacteria</taxon>
        <taxon>Campylobacterales</taxon>
        <taxon>Campylobacteraceae</taxon>
        <taxon>Campylobacter</taxon>
    </lineage>
</organism>
<name>A0A5T1TBF0_CAMJU</name>
<keyword evidence="1" id="KW-0969">Cilium</keyword>
<dbReference type="InterPro" id="IPR011990">
    <property type="entry name" value="TPR-like_helical_dom_sf"/>
</dbReference>
<comment type="caution">
    <text evidence="1">The sequence shown here is derived from an EMBL/GenBank/DDBJ whole genome shotgun (WGS) entry which is preliminary data.</text>
</comment>